<gene>
    <name evidence="10" type="ORF">GCM10008938_38460</name>
</gene>
<evidence type="ECO:0000256" key="8">
    <source>
        <dbReference type="ARBA" id="ARBA00023326"/>
    </source>
</evidence>
<evidence type="ECO:0000313" key="11">
    <source>
        <dbReference type="Proteomes" id="UP000632222"/>
    </source>
</evidence>
<dbReference type="SUPFAM" id="SSF51445">
    <property type="entry name" value="(Trans)glycosidases"/>
    <property type="match status" value="1"/>
</dbReference>
<keyword evidence="6" id="KW-0119">Carbohydrate metabolism</keyword>
<comment type="similarity">
    <text evidence="2 9">Belongs to the glycosyl hydrolase 1 family.</text>
</comment>
<reference evidence="11" key="1">
    <citation type="journal article" date="2019" name="Int. J. Syst. Evol. Microbiol.">
        <title>The Global Catalogue of Microorganisms (GCM) 10K type strain sequencing project: providing services to taxonomists for standard genome sequencing and annotation.</title>
        <authorList>
            <consortium name="The Broad Institute Genomics Platform"/>
            <consortium name="The Broad Institute Genome Sequencing Center for Infectious Disease"/>
            <person name="Wu L."/>
            <person name="Ma J."/>
        </authorList>
    </citation>
    <scope>NUCLEOTIDE SEQUENCE [LARGE SCALE GENOMIC DNA]</scope>
    <source>
        <strain evidence="11">JCM 14370</strain>
    </source>
</reference>
<evidence type="ECO:0000256" key="4">
    <source>
        <dbReference type="ARBA" id="ARBA00022801"/>
    </source>
</evidence>
<keyword evidence="11" id="KW-1185">Reference proteome</keyword>
<proteinExistence type="inferred from homology"/>
<evidence type="ECO:0000313" key="10">
    <source>
        <dbReference type="EMBL" id="GGJ48740.1"/>
    </source>
</evidence>
<dbReference type="InterPro" id="IPR017853">
    <property type="entry name" value="GH"/>
</dbReference>
<evidence type="ECO:0000256" key="2">
    <source>
        <dbReference type="ARBA" id="ARBA00010838"/>
    </source>
</evidence>
<dbReference type="RefSeq" id="WP_189005497.1">
    <property type="nucleotide sequence ID" value="NZ_BMOD01000019.1"/>
</dbReference>
<evidence type="ECO:0000256" key="3">
    <source>
        <dbReference type="ARBA" id="ARBA00012744"/>
    </source>
</evidence>
<keyword evidence="8" id="KW-0624">Polysaccharide degradation</keyword>
<evidence type="ECO:0000256" key="7">
    <source>
        <dbReference type="ARBA" id="ARBA00023295"/>
    </source>
</evidence>
<dbReference type="InterPro" id="IPR033132">
    <property type="entry name" value="GH_1_N_CS"/>
</dbReference>
<dbReference type="Pfam" id="PF00232">
    <property type="entry name" value="Glyco_hydro_1"/>
    <property type="match status" value="1"/>
</dbReference>
<dbReference type="InterPro" id="IPR017736">
    <property type="entry name" value="Glyco_hydro_1_beta-glucosidase"/>
</dbReference>
<dbReference type="PRINTS" id="PR00131">
    <property type="entry name" value="GLHYDRLASE1"/>
</dbReference>
<evidence type="ECO:0000256" key="5">
    <source>
        <dbReference type="ARBA" id="ARBA00023001"/>
    </source>
</evidence>
<comment type="caution">
    <text evidence="10">The sequence shown here is derived from an EMBL/GenBank/DDBJ whole genome shotgun (WGS) entry which is preliminary data.</text>
</comment>
<sequence length="449" mass="50830">MLDLNVFPPNFRWGTATAAYQIEGAAHEDGRGISIWDVFSYTPGNVKKGDSGDVACDHYHRYAEDFKLMKELGMNSYRLSISWPRILPKGRGEINEKGLAFYDRLIDELLKNGIEPYVTLYHWDLPQALQQLGGWANRDTVDAFEEYARIVVNRLGDRVKNWITHNEPWCAAFLGHGAGVHAPGLKDVGVSMQVAHHLLLSHGKAVRVIKEHDSSHKVGITLILGPSHAASDSPEDVAAAARHDAFLNTIYLDPLYGKGYPRVLFDHIPALAPKVQEGDLEIIATETDFLGVNYYQRSIVKHSEQLPFNFDGVRPPGPEFTFFDWEVYPKGLYEVLTRVHQDYAPKEIFITENGATFEDTLTEDGQVHDEQRRFYIERHLKSVQDAISEGVPVNGYFAWSFLDNFEWAEGFEKRFGLVYVDYATQNRHVKDSGKWYSKLVKEALGAVGV</sequence>
<name>A0ABQ2D7V6_9DEIO</name>
<dbReference type="Proteomes" id="UP000632222">
    <property type="component" value="Unassembled WGS sequence"/>
</dbReference>
<keyword evidence="4 9" id="KW-0378">Hydrolase</keyword>
<comment type="catalytic activity">
    <reaction evidence="1 9">
        <text>Hydrolysis of terminal, non-reducing beta-D-glucosyl residues with release of beta-D-glucose.</text>
        <dbReference type="EC" id="3.2.1.21"/>
    </reaction>
</comment>
<keyword evidence="5" id="KW-0136">Cellulose degradation</keyword>
<dbReference type="InterPro" id="IPR001360">
    <property type="entry name" value="Glyco_hydro_1"/>
</dbReference>
<dbReference type="EC" id="3.2.1.21" evidence="3 9"/>
<evidence type="ECO:0000256" key="6">
    <source>
        <dbReference type="ARBA" id="ARBA00023277"/>
    </source>
</evidence>
<dbReference type="Gene3D" id="3.20.20.80">
    <property type="entry name" value="Glycosidases"/>
    <property type="match status" value="1"/>
</dbReference>
<keyword evidence="7 9" id="KW-0326">Glycosidase</keyword>
<evidence type="ECO:0000256" key="9">
    <source>
        <dbReference type="RuleBase" id="RU361175"/>
    </source>
</evidence>
<accession>A0ABQ2D7V6</accession>
<dbReference type="PROSITE" id="PS00653">
    <property type="entry name" value="GLYCOSYL_HYDROL_F1_2"/>
    <property type="match status" value="1"/>
</dbReference>
<evidence type="ECO:0000256" key="1">
    <source>
        <dbReference type="ARBA" id="ARBA00000448"/>
    </source>
</evidence>
<protein>
    <recommendedName>
        <fullName evidence="3 9">Beta-glucosidase</fullName>
        <ecNumber evidence="3 9">3.2.1.21</ecNumber>
    </recommendedName>
</protein>
<dbReference type="PANTHER" id="PTHR10353:SF36">
    <property type="entry name" value="LP05116P"/>
    <property type="match status" value="1"/>
</dbReference>
<organism evidence="10 11">
    <name type="scientific">Deinococcus roseus</name>
    <dbReference type="NCBI Taxonomy" id="392414"/>
    <lineage>
        <taxon>Bacteria</taxon>
        <taxon>Thermotogati</taxon>
        <taxon>Deinococcota</taxon>
        <taxon>Deinococci</taxon>
        <taxon>Deinococcales</taxon>
        <taxon>Deinococcaceae</taxon>
        <taxon>Deinococcus</taxon>
    </lineage>
</organism>
<dbReference type="NCBIfam" id="TIGR03356">
    <property type="entry name" value="BGL"/>
    <property type="match status" value="1"/>
</dbReference>
<dbReference type="EMBL" id="BMOD01000019">
    <property type="protein sequence ID" value="GGJ48740.1"/>
    <property type="molecule type" value="Genomic_DNA"/>
</dbReference>
<dbReference type="PANTHER" id="PTHR10353">
    <property type="entry name" value="GLYCOSYL HYDROLASE"/>
    <property type="match status" value="1"/>
</dbReference>